<dbReference type="InterPro" id="IPR037185">
    <property type="entry name" value="EmrE-like"/>
</dbReference>
<comment type="subcellular location">
    <subcellularLocation>
        <location evidence="1">Membrane</location>
        <topology evidence="1">Multi-pass membrane protein</topology>
    </subcellularLocation>
</comment>
<comment type="caution">
    <text evidence="7">The sequence shown here is derived from an EMBL/GenBank/DDBJ whole genome shotgun (WGS) entry which is preliminary data.</text>
</comment>
<evidence type="ECO:0000256" key="1">
    <source>
        <dbReference type="ARBA" id="ARBA00004141"/>
    </source>
</evidence>
<dbReference type="SUPFAM" id="SSF103481">
    <property type="entry name" value="Multidrug resistance efflux transporter EmrE"/>
    <property type="match status" value="2"/>
</dbReference>
<dbReference type="EMBL" id="PDKO01000010">
    <property type="protein sequence ID" value="RXJ62019.1"/>
    <property type="molecule type" value="Genomic_DNA"/>
</dbReference>
<feature type="transmembrane region" description="Helical" evidence="5">
    <location>
        <begin position="65"/>
        <end position="86"/>
    </location>
</feature>
<keyword evidence="3 5" id="KW-1133">Transmembrane helix</keyword>
<feature type="transmembrane region" description="Helical" evidence="5">
    <location>
        <begin position="239"/>
        <end position="258"/>
    </location>
</feature>
<feature type="transmembrane region" description="Helical" evidence="5">
    <location>
        <begin position="121"/>
        <end position="140"/>
    </location>
</feature>
<dbReference type="PANTHER" id="PTHR32322:SF9">
    <property type="entry name" value="AMINO-ACID METABOLITE EFFLUX PUMP-RELATED"/>
    <property type="match status" value="1"/>
</dbReference>
<dbReference type="AlphaFoldDB" id="A0A4Q0Y0A6"/>
<evidence type="ECO:0000256" key="5">
    <source>
        <dbReference type="SAM" id="Phobius"/>
    </source>
</evidence>
<gene>
    <name evidence="7" type="ORF">CRV06_11330</name>
</gene>
<name>A0A4Q0Y0A6_9BACT</name>
<dbReference type="OrthoDB" id="321830at2"/>
<sequence length="283" mass="31878">MSLQNWILLFTLSVVWGGSFYFVEKALIYFSFEQIVFFRVFFAAFFILLVLFIKKIKIIFDLKLWAMFFVMGSLNNVIPFLSFTFAQESISASLASLFNATTPIFTALLAHLLTKDEKISFFKLMGILIGFTGMVILLLPKGFGNFEAAGLLAVMAAVSYSFAGIFGKKLKDYNPIFNVFGMLTASSIIMYCVFFSSINNVEFNSLYEFKDLILLALLSTSIAYIIYFRLLFSVGAVKLLLVTYLIPISASILGIFLLGENFTFNMVLGAVIIFISLWLINKK</sequence>
<dbReference type="InterPro" id="IPR050638">
    <property type="entry name" value="AA-Vitamin_Transporters"/>
</dbReference>
<proteinExistence type="predicted"/>
<feature type="transmembrane region" description="Helical" evidence="5">
    <location>
        <begin position="92"/>
        <end position="114"/>
    </location>
</feature>
<dbReference type="Pfam" id="PF00892">
    <property type="entry name" value="EamA"/>
    <property type="match status" value="2"/>
</dbReference>
<protein>
    <submittedName>
        <fullName evidence="7">EamA family transporter</fullName>
    </submittedName>
</protein>
<evidence type="ECO:0000256" key="2">
    <source>
        <dbReference type="ARBA" id="ARBA00022692"/>
    </source>
</evidence>
<feature type="transmembrane region" description="Helical" evidence="5">
    <location>
        <begin position="35"/>
        <end position="53"/>
    </location>
</feature>
<dbReference type="PANTHER" id="PTHR32322">
    <property type="entry name" value="INNER MEMBRANE TRANSPORTER"/>
    <property type="match status" value="1"/>
</dbReference>
<evidence type="ECO:0000256" key="4">
    <source>
        <dbReference type="ARBA" id="ARBA00023136"/>
    </source>
</evidence>
<dbReference type="InterPro" id="IPR000620">
    <property type="entry name" value="EamA_dom"/>
</dbReference>
<dbReference type="RefSeq" id="WP_129082552.1">
    <property type="nucleotide sequence ID" value="NZ_CP041070.1"/>
</dbReference>
<dbReference type="STRING" id="877500.GCA_000935065_00833"/>
<organism evidence="7 8">
    <name type="scientific">Halarcobacter anaerophilus</name>
    <dbReference type="NCBI Taxonomy" id="877500"/>
    <lineage>
        <taxon>Bacteria</taxon>
        <taxon>Pseudomonadati</taxon>
        <taxon>Campylobacterota</taxon>
        <taxon>Epsilonproteobacteria</taxon>
        <taxon>Campylobacterales</taxon>
        <taxon>Arcobacteraceae</taxon>
        <taxon>Halarcobacter</taxon>
    </lineage>
</organism>
<feature type="transmembrane region" description="Helical" evidence="5">
    <location>
        <begin position="146"/>
        <end position="167"/>
    </location>
</feature>
<reference evidence="7 8" key="1">
    <citation type="submission" date="2017-10" db="EMBL/GenBank/DDBJ databases">
        <title>Genomics of the genus Arcobacter.</title>
        <authorList>
            <person name="Perez-Cataluna A."/>
            <person name="Figueras M.J."/>
        </authorList>
    </citation>
    <scope>NUCLEOTIDE SEQUENCE [LARGE SCALE GENOMIC DNA]</scope>
    <source>
        <strain evidence="7 8">DSM 24636</strain>
    </source>
</reference>
<evidence type="ECO:0000313" key="8">
    <source>
        <dbReference type="Proteomes" id="UP000290191"/>
    </source>
</evidence>
<feature type="transmembrane region" description="Helical" evidence="5">
    <location>
        <begin position="7"/>
        <end position="23"/>
    </location>
</feature>
<evidence type="ECO:0000313" key="7">
    <source>
        <dbReference type="EMBL" id="RXJ62019.1"/>
    </source>
</evidence>
<dbReference type="GO" id="GO:0016020">
    <property type="term" value="C:membrane"/>
    <property type="evidence" value="ECO:0007669"/>
    <property type="project" value="UniProtKB-SubCell"/>
</dbReference>
<feature type="domain" description="EamA" evidence="6">
    <location>
        <begin position="7"/>
        <end position="138"/>
    </location>
</feature>
<keyword evidence="2 5" id="KW-0812">Transmembrane</keyword>
<feature type="transmembrane region" description="Helical" evidence="5">
    <location>
        <begin position="264"/>
        <end position="280"/>
    </location>
</feature>
<accession>A0A4Q0Y0A6</accession>
<feature type="domain" description="EamA" evidence="6">
    <location>
        <begin position="151"/>
        <end position="281"/>
    </location>
</feature>
<feature type="transmembrane region" description="Helical" evidence="5">
    <location>
        <begin position="179"/>
        <end position="200"/>
    </location>
</feature>
<keyword evidence="8" id="KW-1185">Reference proteome</keyword>
<feature type="transmembrane region" description="Helical" evidence="5">
    <location>
        <begin position="212"/>
        <end position="232"/>
    </location>
</feature>
<keyword evidence="4 5" id="KW-0472">Membrane</keyword>
<evidence type="ECO:0000256" key="3">
    <source>
        <dbReference type="ARBA" id="ARBA00022989"/>
    </source>
</evidence>
<dbReference type="Proteomes" id="UP000290191">
    <property type="component" value="Unassembled WGS sequence"/>
</dbReference>
<evidence type="ECO:0000259" key="6">
    <source>
        <dbReference type="Pfam" id="PF00892"/>
    </source>
</evidence>